<dbReference type="EMBL" id="JAKFHA010000015">
    <property type="protein sequence ID" value="MCF2530239.1"/>
    <property type="molecule type" value="Genomic_DNA"/>
</dbReference>
<feature type="transmembrane region" description="Helical" evidence="2">
    <location>
        <begin position="207"/>
        <end position="233"/>
    </location>
</feature>
<keyword evidence="2" id="KW-0472">Membrane</keyword>
<dbReference type="Pfam" id="PF09852">
    <property type="entry name" value="DUF2079"/>
    <property type="match status" value="1"/>
</dbReference>
<evidence type="ECO:0000256" key="1">
    <source>
        <dbReference type="SAM" id="MobiDB-lite"/>
    </source>
</evidence>
<feature type="region of interest" description="Disordered" evidence="1">
    <location>
        <begin position="1"/>
        <end position="25"/>
    </location>
</feature>
<sequence length="508" mass="55239">MNSPVTQDDPTAHGTALPGARRPEPPDDLRTALRGRFADGTAFAASARAVPYWLAAVCYTLYALYSLLRHQRMETNAYDLGLFEQVVRSYAHFEAPVSDIRGPGFNVLGEHFHPILALLAPVYRLFPGAATLLVAQALLIALSVVPMTRIGQRVFGNLGGAAFGAAYGLSWGLQSTIGFDFHEVCFAIPMLAFALERFVRAEYRAGLLWLLPTVLVKEDLALTLGAAGLFLLIRGRRRLAAAAIGGGAAVFALTVFVLLPAMNPHGNYPFWGNLNSGPPRERGVDPLAGADSVPVGELLLRLPELMLFPSQKWMTLLLLLLPTGFLALRSPLMLLALPTLLWRFTSTNALYWNVGYHYSAVLMPIVFAAFADAVLSLRKSPRDWLRRYAAQAAVIPIAVSVALAPHFPLMQLAHKRPWTVEPRVVTARAMLAGIPDGAQVSASDRFAPQLTDRTRVTLFPTVLPGPGWVAAALWGGGPDWMPPYLAALEAQGFRQVAARDGVLLLRRD</sequence>
<feature type="transmembrane region" description="Helical" evidence="2">
    <location>
        <begin position="316"/>
        <end position="336"/>
    </location>
</feature>
<proteinExistence type="predicted"/>
<keyword evidence="2" id="KW-1133">Transmembrane helix</keyword>
<keyword evidence="2" id="KW-0812">Transmembrane</keyword>
<evidence type="ECO:0000256" key="2">
    <source>
        <dbReference type="SAM" id="Phobius"/>
    </source>
</evidence>
<feature type="transmembrane region" description="Helical" evidence="2">
    <location>
        <begin position="154"/>
        <end position="171"/>
    </location>
</feature>
<dbReference type="RefSeq" id="WP_235054905.1">
    <property type="nucleotide sequence ID" value="NZ_JAKFHA010000015.1"/>
</dbReference>
<comment type="caution">
    <text evidence="3">The sequence shown here is derived from an EMBL/GenBank/DDBJ whole genome shotgun (WGS) entry which is preliminary data.</text>
</comment>
<feature type="transmembrane region" description="Helical" evidence="2">
    <location>
        <begin position="356"/>
        <end position="376"/>
    </location>
</feature>
<dbReference type="Proteomes" id="UP001165378">
    <property type="component" value="Unassembled WGS sequence"/>
</dbReference>
<keyword evidence="4" id="KW-1185">Reference proteome</keyword>
<feature type="transmembrane region" description="Helical" evidence="2">
    <location>
        <begin position="239"/>
        <end position="259"/>
    </location>
</feature>
<organism evidence="3 4">
    <name type="scientific">Yinghuangia soli</name>
    <dbReference type="NCBI Taxonomy" id="2908204"/>
    <lineage>
        <taxon>Bacteria</taxon>
        <taxon>Bacillati</taxon>
        <taxon>Actinomycetota</taxon>
        <taxon>Actinomycetes</taxon>
        <taxon>Kitasatosporales</taxon>
        <taxon>Streptomycetaceae</taxon>
        <taxon>Yinghuangia</taxon>
    </lineage>
</organism>
<accession>A0AA41Q2A1</accession>
<evidence type="ECO:0000313" key="4">
    <source>
        <dbReference type="Proteomes" id="UP001165378"/>
    </source>
</evidence>
<name>A0AA41Q2A1_9ACTN</name>
<feature type="transmembrane region" description="Helical" evidence="2">
    <location>
        <begin position="388"/>
        <end position="407"/>
    </location>
</feature>
<dbReference type="InterPro" id="IPR018650">
    <property type="entry name" value="STSV1_Orf64"/>
</dbReference>
<protein>
    <submittedName>
        <fullName evidence="3">DUF2079 domain-containing protein</fullName>
    </submittedName>
</protein>
<dbReference type="AlphaFoldDB" id="A0AA41Q2A1"/>
<reference evidence="3" key="1">
    <citation type="submission" date="2022-01" db="EMBL/GenBank/DDBJ databases">
        <title>Genome-Based Taxonomic Classification of the Phylum Actinobacteria.</title>
        <authorList>
            <person name="Gao Y."/>
        </authorList>
    </citation>
    <scope>NUCLEOTIDE SEQUENCE</scope>
    <source>
        <strain evidence="3">KLBMP 8922</strain>
    </source>
</reference>
<gene>
    <name evidence="3" type="ORF">LZ495_23865</name>
</gene>
<evidence type="ECO:0000313" key="3">
    <source>
        <dbReference type="EMBL" id="MCF2530239.1"/>
    </source>
</evidence>
<feature type="transmembrane region" description="Helical" evidence="2">
    <location>
        <begin position="50"/>
        <end position="68"/>
    </location>
</feature>